<gene>
    <name evidence="2" type="ORF">g.27889</name>
</gene>
<dbReference type="Gene3D" id="2.40.10.10">
    <property type="entry name" value="Trypsin-like serine proteases"/>
    <property type="match status" value="2"/>
</dbReference>
<dbReference type="InterPro" id="IPR009003">
    <property type="entry name" value="Peptidase_S1_PA"/>
</dbReference>
<dbReference type="SUPFAM" id="SSF50494">
    <property type="entry name" value="Trypsin-like serine proteases"/>
    <property type="match status" value="1"/>
</dbReference>
<reference evidence="2" key="1">
    <citation type="submission" date="2015-11" db="EMBL/GenBank/DDBJ databases">
        <title>De novo transcriptome assembly of four potential Pierce s Disease insect vectors from Arizona vineyards.</title>
        <authorList>
            <person name="Tassone E.E."/>
        </authorList>
    </citation>
    <scope>NUCLEOTIDE SEQUENCE</scope>
</reference>
<comment type="similarity">
    <text evidence="1">Belongs to the peptidase S1B family.</text>
</comment>
<name>A0A1B6KSY2_9HEMI</name>
<proteinExistence type="inferred from homology"/>
<sequence length="511" mass="55227">MCNLNTYTLRINAVVIAHGMLLAPLCFNSDCGDPIENFKMIMNDLEFLQSSSHSSSEAYIPIKFKILSNYLHSTTGESEIDQKRRSDCCNQSCVEDVIVSSLYKHKELSDITQDTSNGTSDNPNGGNDYGYDNQLINHISSLFIIMKVHKSSKTVDIENSLLSEYSRIKNVDIYPGLPLLIESSPCGHVSFANSYCQGIVSKIIGSDNDGILTDARLLSGCEGAPMYSFEDGVKGPLVGIVIQTTSWLYQEVVGFSLGLSAKHLLKGILGLQKFTDYIPFSNLKVEIPVRRVNMDYLSDAIVFVRCQHKTGSGVVIDAASGLILTCSHIIHHALDSVQVLCKGGKVPAKTVFASPPSSSYDLALISVGTGKCLKQLEFAATPPVPGEKVLVAGYPLSTESRVTANWTPTLSAGCVSKVSQRGGPVQTTCCTQSGVSGGALLRPPHQLLGIVSSSIQLEGVVLPSFSLAVSTEHFRTPIREYLKSGDPSCLRLLSVDNYAAKLEWALTDCKL</sequence>
<dbReference type="PANTHER" id="PTHR21004:SF0">
    <property type="entry name" value="PEROXISOMAL LEADER PEPTIDE-PROCESSING PROTEASE"/>
    <property type="match status" value="1"/>
</dbReference>
<dbReference type="GO" id="GO:0004252">
    <property type="term" value="F:serine-type endopeptidase activity"/>
    <property type="evidence" value="ECO:0007669"/>
    <property type="project" value="InterPro"/>
</dbReference>
<dbReference type="EMBL" id="GEBQ01025437">
    <property type="protein sequence ID" value="JAT14540.1"/>
    <property type="molecule type" value="Transcribed_RNA"/>
</dbReference>
<dbReference type="Pfam" id="PF13365">
    <property type="entry name" value="Trypsin_2"/>
    <property type="match status" value="1"/>
</dbReference>
<protein>
    <recommendedName>
        <fullName evidence="1">Peroxisomal leader peptide-processing protease</fullName>
        <ecNumber evidence="1">3.4.21.-</ecNumber>
    </recommendedName>
</protein>
<dbReference type="GO" id="GO:0005777">
    <property type="term" value="C:peroxisome"/>
    <property type="evidence" value="ECO:0007669"/>
    <property type="project" value="UniProtKB-SubCell"/>
</dbReference>
<keyword evidence="1" id="KW-0720">Serine protease</keyword>
<dbReference type="EC" id="3.4.21.-" evidence="1"/>
<keyword evidence="1" id="KW-0645">Protease</keyword>
<keyword evidence="1" id="KW-0378">Hydrolase</keyword>
<evidence type="ECO:0000313" key="2">
    <source>
        <dbReference type="EMBL" id="JAT14540.1"/>
    </source>
</evidence>
<comment type="PTM">
    <text evidence="1">The full-lengh TYSND1 is the active the proteolytic processing of PTS1- and PTS2-proteins and in self-cleavage, and intermolecular self-cleavage of TYSND1 down-regulates its protease activity.</text>
</comment>
<dbReference type="PANTHER" id="PTHR21004">
    <property type="entry name" value="SERINE PROTEASE-RELATED"/>
    <property type="match status" value="1"/>
</dbReference>
<comment type="function">
    <text evidence="1">Peroxisomal protease that mediates both the removal of the leader peptide from proteins containing a PTS2 target sequence and processes several PTS1-containing proteins. Catalyzes the processing of PTS1-proteins involved in the peroxisomal beta-oxidation of fatty acids.</text>
</comment>
<keyword evidence="1" id="KW-0576">Peroxisome</keyword>
<dbReference type="InterPro" id="IPR039245">
    <property type="entry name" value="TYSND1/DEG15"/>
</dbReference>
<evidence type="ECO:0000256" key="1">
    <source>
        <dbReference type="PIRNR" id="PIRNR037989"/>
    </source>
</evidence>
<organism evidence="2">
    <name type="scientific">Graphocephala atropunctata</name>
    <dbReference type="NCBI Taxonomy" id="36148"/>
    <lineage>
        <taxon>Eukaryota</taxon>
        <taxon>Metazoa</taxon>
        <taxon>Ecdysozoa</taxon>
        <taxon>Arthropoda</taxon>
        <taxon>Hexapoda</taxon>
        <taxon>Insecta</taxon>
        <taxon>Pterygota</taxon>
        <taxon>Neoptera</taxon>
        <taxon>Paraneoptera</taxon>
        <taxon>Hemiptera</taxon>
        <taxon>Auchenorrhyncha</taxon>
        <taxon>Membracoidea</taxon>
        <taxon>Cicadellidae</taxon>
        <taxon>Cicadellinae</taxon>
        <taxon>Cicadellini</taxon>
        <taxon>Graphocephala</taxon>
    </lineage>
</organism>
<dbReference type="GO" id="GO:0016485">
    <property type="term" value="P:protein processing"/>
    <property type="evidence" value="ECO:0007669"/>
    <property type="project" value="InterPro"/>
</dbReference>
<accession>A0A1B6KSY2</accession>
<dbReference type="GO" id="GO:0031998">
    <property type="term" value="P:regulation of fatty acid beta-oxidation"/>
    <property type="evidence" value="ECO:0007669"/>
    <property type="project" value="TreeGrafter"/>
</dbReference>
<dbReference type="InterPro" id="IPR043504">
    <property type="entry name" value="Peptidase_S1_PA_chymotrypsin"/>
</dbReference>
<comment type="subcellular location">
    <subcellularLocation>
        <location evidence="1">Peroxisome</location>
    </subcellularLocation>
</comment>
<dbReference type="AlphaFoldDB" id="A0A1B6KSY2"/>